<dbReference type="InterPro" id="IPR011335">
    <property type="entry name" value="Restrct_endonuc-II-like"/>
</dbReference>
<dbReference type="NCBIfam" id="NF009150">
    <property type="entry name" value="PRK12497.1-3"/>
    <property type="match status" value="1"/>
</dbReference>
<gene>
    <name evidence="3" type="ORF">EZI54_09995</name>
</gene>
<evidence type="ECO:0000313" key="4">
    <source>
        <dbReference type="Proteomes" id="UP000313645"/>
    </source>
</evidence>
<sequence length="126" mass="14786">MRGARDGRRKQGEHAEEAAARYLARKGLHVIGRNFHCRGGELDIIARDGQTLVFVEVRYRGTSSYENPMESVTPRKQQRLIRAANFYLQRHQLWQYPCRFDVIAIEPGRLRRYRAHWIKNAFDAST</sequence>
<dbReference type="NCBIfam" id="NF009154">
    <property type="entry name" value="PRK12497.3-3"/>
    <property type="match status" value="1"/>
</dbReference>
<dbReference type="HAMAP" id="MF_00048">
    <property type="entry name" value="UPF0102"/>
    <property type="match status" value="1"/>
</dbReference>
<dbReference type="InterPro" id="IPR003509">
    <property type="entry name" value="UPF0102_YraN-like"/>
</dbReference>
<evidence type="ECO:0000256" key="2">
    <source>
        <dbReference type="HAMAP-Rule" id="MF_00048"/>
    </source>
</evidence>
<comment type="caution">
    <text evidence="3">The sequence shown here is derived from an EMBL/GenBank/DDBJ whole genome shotgun (WGS) entry which is preliminary data.</text>
</comment>
<dbReference type="InterPro" id="IPR011856">
    <property type="entry name" value="tRNA_endonuc-like_dom_sf"/>
</dbReference>
<proteinExistence type="inferred from homology"/>
<dbReference type="PANTHER" id="PTHR34039:SF1">
    <property type="entry name" value="UPF0102 PROTEIN YRAN"/>
    <property type="match status" value="1"/>
</dbReference>
<dbReference type="PANTHER" id="PTHR34039">
    <property type="entry name" value="UPF0102 PROTEIN YRAN"/>
    <property type="match status" value="1"/>
</dbReference>
<evidence type="ECO:0000256" key="1">
    <source>
        <dbReference type="ARBA" id="ARBA00006738"/>
    </source>
</evidence>
<dbReference type="Pfam" id="PF02021">
    <property type="entry name" value="UPF0102"/>
    <property type="match status" value="1"/>
</dbReference>
<protein>
    <recommendedName>
        <fullName evidence="2">UPF0102 protein EZI54_09995</fullName>
    </recommendedName>
</protein>
<organism evidence="3 4">
    <name type="scientific">Marinobacter halodurans</name>
    <dbReference type="NCBI Taxonomy" id="2528979"/>
    <lineage>
        <taxon>Bacteria</taxon>
        <taxon>Pseudomonadati</taxon>
        <taxon>Pseudomonadota</taxon>
        <taxon>Gammaproteobacteria</taxon>
        <taxon>Pseudomonadales</taxon>
        <taxon>Marinobacteraceae</taxon>
        <taxon>Marinobacter</taxon>
    </lineage>
</organism>
<evidence type="ECO:0000313" key="3">
    <source>
        <dbReference type="EMBL" id="TBW56265.1"/>
    </source>
</evidence>
<dbReference type="SUPFAM" id="SSF52980">
    <property type="entry name" value="Restriction endonuclease-like"/>
    <property type="match status" value="1"/>
</dbReference>
<comment type="similarity">
    <text evidence="1 2">Belongs to the UPF0102 family.</text>
</comment>
<keyword evidence="4" id="KW-1185">Reference proteome</keyword>
<dbReference type="Proteomes" id="UP000313645">
    <property type="component" value="Unassembled WGS sequence"/>
</dbReference>
<dbReference type="NCBIfam" id="TIGR00252">
    <property type="entry name" value="YraN family protein"/>
    <property type="match status" value="1"/>
</dbReference>
<accession>A0ABY1ZMV1</accession>
<name>A0ABY1ZMV1_9GAMM</name>
<reference evidence="3 4" key="1">
    <citation type="submission" date="2019-02" db="EMBL/GenBank/DDBJ databases">
        <title>Marinobacter halodurans sp. nov., a marine bacterium isolated from sea tidal flat.</title>
        <authorList>
            <person name="Yoo Y."/>
            <person name="Lee D.W."/>
            <person name="Kim B.S."/>
            <person name="Kim J.-J."/>
        </authorList>
    </citation>
    <scope>NUCLEOTIDE SEQUENCE [LARGE SCALE GENOMIC DNA]</scope>
    <source>
        <strain evidence="3 4">YJ-S3-2</strain>
    </source>
</reference>
<dbReference type="EMBL" id="SJDL01000012">
    <property type="protein sequence ID" value="TBW56265.1"/>
    <property type="molecule type" value="Genomic_DNA"/>
</dbReference>
<dbReference type="CDD" id="cd20736">
    <property type="entry name" value="PoNe_Nuclease"/>
    <property type="match status" value="1"/>
</dbReference>
<dbReference type="RefSeq" id="WP_131481529.1">
    <property type="nucleotide sequence ID" value="NZ_SJDL01000012.1"/>
</dbReference>
<dbReference type="Gene3D" id="3.40.1350.10">
    <property type="match status" value="1"/>
</dbReference>